<evidence type="ECO:0000256" key="4">
    <source>
        <dbReference type="ARBA" id="ARBA00043897"/>
    </source>
</evidence>
<proteinExistence type="predicted"/>
<accession>A0A3D8SHY1</accession>
<evidence type="ECO:0000313" key="6">
    <source>
        <dbReference type="Proteomes" id="UP000256328"/>
    </source>
</evidence>
<comment type="subunit">
    <text evidence="1">Interacts with lipid droplet proteins.</text>
</comment>
<dbReference type="GO" id="GO:0005829">
    <property type="term" value="C:cytosol"/>
    <property type="evidence" value="ECO:0007669"/>
    <property type="project" value="TreeGrafter"/>
</dbReference>
<dbReference type="PANTHER" id="PTHR31859:SF1">
    <property type="entry name" value="TETRATRICOPEPTIDE REPEAT PROTEIN 39C"/>
    <property type="match status" value="1"/>
</dbReference>
<sequence length="625" mass="70095">MFALRKTQSVASVPTHAAETEALADTLFAIESVFNNDITLAEEVLGKGHSSFHELGKALMVLLRSSLGFDGEASSNAASFLADAEAKASIQRSRVEPPRNASDSIFPAGSEYSVCQAEAQLAAAIVAVLSQRMTEYLRGLYKIRQAYMLFRGIADHESRRVRHEKLKELDIARTSAAMILDDKTLAEDESAKTLFDISTPNLMTVADTYTYTGTNLCFGALLVALSMVPSAFQQVLRVVGFKGNKDRGLALLWETSKFSNVHGALAALALLSFYNVVRSAGDILDGENYPKERCEALVDTMTKRYPQSVFWTLEEARMTACRRELEDAIQILSRPVDHPVKQLISLTLVEKSMYQMLHHDYQACSEGFIRCIALSKYSQALYYYNAASANVESYRMAQTSDPARAEEYKQQAAEYFHTALHGADMTTLLSTTLPFDALVIRKINKWQARADQLGVDLVDAVGVSPMEEMIYYYGGHKWMQRPELEQSLAMISWSEKSSLWATAEVDDRCILSLLKAVVYRWLGDLPVARSLLTGILKEDPKFFKGKLNDNWILPSAHYEMAIISWAERDEPGNNQAAKVEECAQWLDKVSKWEKYELDARISLKVKAAQDVVATYRKKTKTREKY</sequence>
<evidence type="ECO:0000313" key="5">
    <source>
        <dbReference type="EMBL" id="RDW85378.1"/>
    </source>
</evidence>
<dbReference type="AlphaFoldDB" id="A0A3D8SHY1"/>
<evidence type="ECO:0000256" key="2">
    <source>
        <dbReference type="ARBA" id="ARBA00018424"/>
    </source>
</evidence>
<comment type="function">
    <text evidence="4">Inclusion body (IB) resident protein that interacts strongly with lipid droplet (LD) proteins. Involved in LD-mediated IB clearing after protein folding stress, probably by enabling access to the IBs of an LD-stored soluble sterol derivative that acts as a chaperone in inclusion clearing.</text>
</comment>
<dbReference type="GO" id="GO:0005634">
    <property type="term" value="C:nucleus"/>
    <property type="evidence" value="ECO:0007669"/>
    <property type="project" value="TreeGrafter"/>
</dbReference>
<gene>
    <name evidence="5" type="ORF">BP5796_03703</name>
</gene>
<dbReference type="PANTHER" id="PTHR31859">
    <property type="entry name" value="TETRATRICOPEPTIDE REPEAT PROTEIN 39 FAMILY MEMBER"/>
    <property type="match status" value="1"/>
</dbReference>
<dbReference type="InterPro" id="IPR019412">
    <property type="entry name" value="IML2/TPR_39"/>
</dbReference>
<keyword evidence="6" id="KW-1185">Reference proteome</keyword>
<organism evidence="5 6">
    <name type="scientific">Coleophoma crateriformis</name>
    <dbReference type="NCBI Taxonomy" id="565419"/>
    <lineage>
        <taxon>Eukaryota</taxon>
        <taxon>Fungi</taxon>
        <taxon>Dikarya</taxon>
        <taxon>Ascomycota</taxon>
        <taxon>Pezizomycotina</taxon>
        <taxon>Leotiomycetes</taxon>
        <taxon>Helotiales</taxon>
        <taxon>Dermateaceae</taxon>
        <taxon>Coleophoma</taxon>
    </lineage>
</organism>
<dbReference type="EMBL" id="PDLN01000005">
    <property type="protein sequence ID" value="RDW85378.1"/>
    <property type="molecule type" value="Genomic_DNA"/>
</dbReference>
<dbReference type="GO" id="GO:0005741">
    <property type="term" value="C:mitochondrial outer membrane"/>
    <property type="evidence" value="ECO:0007669"/>
    <property type="project" value="TreeGrafter"/>
</dbReference>
<comment type="caution">
    <text evidence="5">The sequence shown here is derived from an EMBL/GenBank/DDBJ whole genome shotgun (WGS) entry which is preliminary data.</text>
</comment>
<name>A0A3D8SHY1_9HELO</name>
<dbReference type="Pfam" id="PF10300">
    <property type="entry name" value="Iml2-TPR_39"/>
    <property type="match status" value="1"/>
</dbReference>
<dbReference type="OrthoDB" id="2154985at2759"/>
<reference evidence="5 6" key="1">
    <citation type="journal article" date="2018" name="IMA Fungus">
        <title>IMA Genome-F 9: Draft genome sequence of Annulohypoxylon stygium, Aspergillus mulundensis, Berkeleyomyces basicola (syn. Thielaviopsis basicola), Ceratocystis smalleyi, two Cercospora beticola strains, Coleophoma cylindrospora, Fusarium fracticaudum, Phialophora cf. hyalina, and Morchella septimelata.</title>
        <authorList>
            <person name="Wingfield B.D."/>
            <person name="Bills G.F."/>
            <person name="Dong Y."/>
            <person name="Huang W."/>
            <person name="Nel W.J."/>
            <person name="Swalarsk-Parry B.S."/>
            <person name="Vaghefi N."/>
            <person name="Wilken P.M."/>
            <person name="An Z."/>
            <person name="de Beer Z.W."/>
            <person name="De Vos L."/>
            <person name="Chen L."/>
            <person name="Duong T.A."/>
            <person name="Gao Y."/>
            <person name="Hammerbacher A."/>
            <person name="Kikkert J.R."/>
            <person name="Li Y."/>
            <person name="Li H."/>
            <person name="Li K."/>
            <person name="Li Q."/>
            <person name="Liu X."/>
            <person name="Ma X."/>
            <person name="Naidoo K."/>
            <person name="Pethybridge S.J."/>
            <person name="Sun J."/>
            <person name="Steenkamp E.T."/>
            <person name="van der Nest M.A."/>
            <person name="van Wyk S."/>
            <person name="Wingfield M.J."/>
            <person name="Xiong C."/>
            <person name="Yue Q."/>
            <person name="Zhang X."/>
        </authorList>
    </citation>
    <scope>NUCLEOTIDE SEQUENCE [LARGE SCALE GENOMIC DNA]</scope>
    <source>
        <strain evidence="5 6">BP5796</strain>
    </source>
</reference>
<protein>
    <recommendedName>
        <fullName evidence="2">Inclusion body clearance protein IML2</fullName>
    </recommendedName>
    <alternativeName>
        <fullName evidence="3">Inclusion body clearance protein iml2</fullName>
    </alternativeName>
</protein>
<evidence type="ECO:0000256" key="3">
    <source>
        <dbReference type="ARBA" id="ARBA00019539"/>
    </source>
</evidence>
<evidence type="ECO:0000256" key="1">
    <source>
        <dbReference type="ARBA" id="ARBA00011408"/>
    </source>
</evidence>
<dbReference type="Proteomes" id="UP000256328">
    <property type="component" value="Unassembled WGS sequence"/>
</dbReference>